<keyword evidence="2" id="KW-1185">Reference proteome</keyword>
<protein>
    <submittedName>
        <fullName evidence="1">Uncharacterized protein</fullName>
    </submittedName>
</protein>
<reference evidence="1 2" key="1">
    <citation type="submission" date="2023-01" db="EMBL/GenBank/DDBJ databases">
        <authorList>
            <person name="Whitehead M."/>
        </authorList>
    </citation>
    <scope>NUCLEOTIDE SEQUENCE [LARGE SCALE GENOMIC DNA]</scope>
</reference>
<dbReference type="EMBL" id="CARXXK010000002">
    <property type="protein sequence ID" value="CAI6352895.1"/>
    <property type="molecule type" value="Genomic_DNA"/>
</dbReference>
<evidence type="ECO:0000313" key="1">
    <source>
        <dbReference type="EMBL" id="CAI6352895.1"/>
    </source>
</evidence>
<evidence type="ECO:0000313" key="2">
    <source>
        <dbReference type="Proteomes" id="UP001160148"/>
    </source>
</evidence>
<comment type="caution">
    <text evidence="1">The sequence shown here is derived from an EMBL/GenBank/DDBJ whole genome shotgun (WGS) entry which is preliminary data.</text>
</comment>
<dbReference type="AlphaFoldDB" id="A0AAV0WAL2"/>
<accession>A0AAV0WAL2</accession>
<dbReference type="Proteomes" id="UP001160148">
    <property type="component" value="Unassembled WGS sequence"/>
</dbReference>
<organism evidence="1 2">
    <name type="scientific">Macrosiphum euphorbiae</name>
    <name type="common">potato aphid</name>
    <dbReference type="NCBI Taxonomy" id="13131"/>
    <lineage>
        <taxon>Eukaryota</taxon>
        <taxon>Metazoa</taxon>
        <taxon>Ecdysozoa</taxon>
        <taxon>Arthropoda</taxon>
        <taxon>Hexapoda</taxon>
        <taxon>Insecta</taxon>
        <taxon>Pterygota</taxon>
        <taxon>Neoptera</taxon>
        <taxon>Paraneoptera</taxon>
        <taxon>Hemiptera</taxon>
        <taxon>Sternorrhyncha</taxon>
        <taxon>Aphidomorpha</taxon>
        <taxon>Aphidoidea</taxon>
        <taxon>Aphididae</taxon>
        <taxon>Macrosiphini</taxon>
        <taxon>Macrosiphum</taxon>
    </lineage>
</organism>
<name>A0AAV0WAL2_9HEMI</name>
<gene>
    <name evidence="1" type="ORF">MEUPH1_LOCUS9086</name>
</gene>
<sequence length="108" mass="12319">MEKCDTTMGNVINIFLKDLPTLKDFVTCTNHKCKKTTVTSIPIPYITVNVKNDNLDELENMVNLRINNETTLCGHVDDLKSPCAGYKTIRTDVSKLHIFIELLYWNGK</sequence>
<proteinExistence type="predicted"/>